<keyword evidence="1" id="KW-0732">Signal</keyword>
<sequence>MRRLAVLLALVLLSPTPAFAADNPQATLFSPTAEASVALGEPLLVIGGAYNGEAGGITEVEISTDDGATWASTDAHTESWTFVFTPDTQGPVTIKARAHTASTAGPITVSRTIHVGGTTLPPVPHETFLALQHIPKPVVRDIDDQAVELGVRTTVDRPGSLVGMHLRRGNYTGPVTARVWSSNGVLLAVQEAPGAEYGQRIDFSTPVPVAPGNEYVVSYYTPSGGYLSTESYFVGRLAQTPFHTPVNAGVYRYGGGFPSETWNASNYWIQPIFQS</sequence>
<reference evidence="4" key="1">
    <citation type="journal article" date="2019" name="Int. J. Syst. Evol. Microbiol.">
        <title>The Global Catalogue of Microorganisms (GCM) 10K type strain sequencing project: providing services to taxonomists for standard genome sequencing and annotation.</title>
        <authorList>
            <consortium name="The Broad Institute Genomics Platform"/>
            <consortium name="The Broad Institute Genome Sequencing Center for Infectious Disease"/>
            <person name="Wu L."/>
            <person name="Ma J."/>
        </authorList>
    </citation>
    <scope>NUCLEOTIDE SEQUENCE [LARGE SCALE GENOMIC DNA]</scope>
    <source>
        <strain evidence="4">JCM 3296</strain>
    </source>
</reference>
<dbReference type="Pfam" id="PF17957">
    <property type="entry name" value="Big_7"/>
    <property type="match status" value="1"/>
</dbReference>
<organism evidence="3 4">
    <name type="scientific">Lentzea flava</name>
    <dbReference type="NCBI Taxonomy" id="103732"/>
    <lineage>
        <taxon>Bacteria</taxon>
        <taxon>Bacillati</taxon>
        <taxon>Actinomycetota</taxon>
        <taxon>Actinomycetes</taxon>
        <taxon>Pseudonocardiales</taxon>
        <taxon>Pseudonocardiaceae</taxon>
        <taxon>Lentzea</taxon>
    </lineage>
</organism>
<dbReference type="Gene3D" id="2.60.40.650">
    <property type="match status" value="1"/>
</dbReference>
<dbReference type="Proteomes" id="UP000649573">
    <property type="component" value="Unassembled WGS sequence"/>
</dbReference>
<dbReference type="RefSeq" id="WP_189253200.1">
    <property type="nucleotide sequence ID" value="NZ_BMRE01000004.1"/>
</dbReference>
<dbReference type="EMBL" id="BMRE01000004">
    <property type="protein sequence ID" value="GGU26804.1"/>
    <property type="molecule type" value="Genomic_DNA"/>
</dbReference>
<dbReference type="Pfam" id="PF13313">
    <property type="entry name" value="DUF4082"/>
    <property type="match status" value="1"/>
</dbReference>
<dbReference type="SUPFAM" id="SSF81296">
    <property type="entry name" value="E set domains"/>
    <property type="match status" value="1"/>
</dbReference>
<feature type="chain" id="PRO_5047242715" description="DUF4082 domain-containing protein" evidence="1">
    <location>
        <begin position="21"/>
        <end position="275"/>
    </location>
</feature>
<accession>A0ABQ2UES6</accession>
<gene>
    <name evidence="3" type="ORF">GCM10010178_19030</name>
</gene>
<name>A0ABQ2UES6_9PSEU</name>
<evidence type="ECO:0000313" key="4">
    <source>
        <dbReference type="Proteomes" id="UP000649573"/>
    </source>
</evidence>
<feature type="signal peptide" evidence="1">
    <location>
        <begin position="1"/>
        <end position="20"/>
    </location>
</feature>
<evidence type="ECO:0000256" key="1">
    <source>
        <dbReference type="SAM" id="SignalP"/>
    </source>
</evidence>
<dbReference type="InterPro" id="IPR014756">
    <property type="entry name" value="Ig_E-set"/>
</dbReference>
<dbReference type="InterPro" id="IPR025141">
    <property type="entry name" value="DUF4082"/>
</dbReference>
<protein>
    <recommendedName>
        <fullName evidence="2">DUF4082 domain-containing protein</fullName>
    </recommendedName>
</protein>
<evidence type="ECO:0000259" key="2">
    <source>
        <dbReference type="Pfam" id="PF13313"/>
    </source>
</evidence>
<proteinExistence type="predicted"/>
<comment type="caution">
    <text evidence="3">The sequence shown here is derived from an EMBL/GenBank/DDBJ whole genome shotgun (WGS) entry which is preliminary data.</text>
</comment>
<feature type="domain" description="DUF4082" evidence="2">
    <location>
        <begin position="138"/>
        <end position="269"/>
    </location>
</feature>
<keyword evidence="4" id="KW-1185">Reference proteome</keyword>
<evidence type="ECO:0000313" key="3">
    <source>
        <dbReference type="EMBL" id="GGU26804.1"/>
    </source>
</evidence>